<dbReference type="PANTHER" id="PTHR43312">
    <property type="entry name" value="D-THREO-ALDOSE 1-DEHYDROGENASE"/>
    <property type="match status" value="1"/>
</dbReference>
<dbReference type="PANTHER" id="PTHR43312:SF1">
    <property type="entry name" value="NADP-DEPENDENT OXIDOREDUCTASE DOMAIN-CONTAINING PROTEIN"/>
    <property type="match status" value="1"/>
</dbReference>
<dbReference type="OrthoDB" id="9773828at2"/>
<dbReference type="InterPro" id="IPR036812">
    <property type="entry name" value="NAD(P)_OxRdtase_dom_sf"/>
</dbReference>
<dbReference type="InterPro" id="IPR020471">
    <property type="entry name" value="AKR"/>
</dbReference>
<protein>
    <submittedName>
        <fullName evidence="2">Oxidoreductase</fullName>
    </submittedName>
</protein>
<evidence type="ECO:0000259" key="1">
    <source>
        <dbReference type="Pfam" id="PF00248"/>
    </source>
</evidence>
<dbReference type="Pfam" id="PF00248">
    <property type="entry name" value="Aldo_ket_red"/>
    <property type="match status" value="1"/>
</dbReference>
<dbReference type="STRING" id="1246626.BleG1_2598"/>
<dbReference type="Proteomes" id="UP000027142">
    <property type="component" value="Chromosome"/>
</dbReference>
<dbReference type="Gene3D" id="3.20.20.100">
    <property type="entry name" value="NADP-dependent oxidoreductase domain"/>
    <property type="match status" value="1"/>
</dbReference>
<proteinExistence type="predicted"/>
<dbReference type="InterPro" id="IPR023210">
    <property type="entry name" value="NADP_OxRdtase_dom"/>
</dbReference>
<dbReference type="KEGG" id="ble:BleG1_2598"/>
<organism evidence="2 3">
    <name type="scientific">Shouchella lehensis G1</name>
    <dbReference type="NCBI Taxonomy" id="1246626"/>
    <lineage>
        <taxon>Bacteria</taxon>
        <taxon>Bacillati</taxon>
        <taxon>Bacillota</taxon>
        <taxon>Bacilli</taxon>
        <taxon>Bacillales</taxon>
        <taxon>Bacillaceae</taxon>
        <taxon>Shouchella</taxon>
    </lineage>
</organism>
<keyword evidence="3" id="KW-1185">Reference proteome</keyword>
<dbReference type="eggNOG" id="COG0667">
    <property type="taxonomic scope" value="Bacteria"/>
</dbReference>
<gene>
    <name evidence="2" type="ORF">BleG1_2598</name>
</gene>
<name>A0A060LZH1_9BACI</name>
<evidence type="ECO:0000313" key="3">
    <source>
        <dbReference type="Proteomes" id="UP000027142"/>
    </source>
</evidence>
<dbReference type="GO" id="GO:0016491">
    <property type="term" value="F:oxidoreductase activity"/>
    <property type="evidence" value="ECO:0007669"/>
    <property type="project" value="InterPro"/>
</dbReference>
<dbReference type="PATRIC" id="fig|1246626.3.peg.2592"/>
<reference evidence="2 3" key="1">
    <citation type="journal article" date="2014" name="Gene">
        <title>A comparative genomic analysis of the alkalitolerant soil bacterium Bacillus lehensis G1.</title>
        <authorList>
            <person name="Noor Y.M."/>
            <person name="Samsulrizal N.H."/>
            <person name="Jema'on N.A."/>
            <person name="Low K.O."/>
            <person name="Ramli A.N."/>
            <person name="Alias N.I."/>
            <person name="Damis S.I."/>
            <person name="Fuzi S.F."/>
            <person name="Isa M.N."/>
            <person name="Murad A.M."/>
            <person name="Raih M.F."/>
            <person name="Bakar F.D."/>
            <person name="Najimudin N."/>
            <person name="Mahadi N.M."/>
            <person name="Illias R.M."/>
        </authorList>
    </citation>
    <scope>NUCLEOTIDE SEQUENCE [LARGE SCALE GENOMIC DNA]</scope>
    <source>
        <strain evidence="2 3">G1</strain>
    </source>
</reference>
<accession>A0A060LZH1</accession>
<dbReference type="EMBL" id="CP003923">
    <property type="protein sequence ID" value="AIC95165.1"/>
    <property type="molecule type" value="Genomic_DNA"/>
</dbReference>
<evidence type="ECO:0000313" key="2">
    <source>
        <dbReference type="EMBL" id="AIC95165.1"/>
    </source>
</evidence>
<sequence>MEKRNLGQSSLSASTMGLGGMSLGTNIETAKSIIDEALELGINYLDTADLYDYGQNEEIIGKAIKGKRDQVILATKAGNRFTPGKEGWEWDPSKAHIKNAVKNSLSRLSIDYIDLYQLHGGTIDDPIDETISAFEELKREGYIREYGLSSIRPNVIKEYAERSGIVSIMMQYSILDRRPEELFPYLEEKQISVVTRGSLAKGILTNRALHQVKAAKDGYLSYSSKELAQLRDILQQNYGHTNSLNGLAYHYCLSHSPVASVVAGASSIEQIRQNVKAITDESLAEKELENIARITKNDVYEQHRM</sequence>
<feature type="domain" description="NADP-dependent oxidoreductase" evidence="1">
    <location>
        <begin position="16"/>
        <end position="294"/>
    </location>
</feature>
<dbReference type="InterPro" id="IPR053135">
    <property type="entry name" value="AKR2_Oxidoreductase"/>
</dbReference>
<dbReference type="CDD" id="cd19086">
    <property type="entry name" value="AKR_AKR11C1"/>
    <property type="match status" value="1"/>
</dbReference>
<dbReference type="AlphaFoldDB" id="A0A060LZH1"/>
<dbReference type="SUPFAM" id="SSF51430">
    <property type="entry name" value="NAD(P)-linked oxidoreductase"/>
    <property type="match status" value="1"/>
</dbReference>
<dbReference type="HOGENOM" id="CLU_023205_2_3_9"/>
<dbReference type="RefSeq" id="WP_038481598.1">
    <property type="nucleotide sequence ID" value="NZ_CP003923.1"/>
</dbReference>
<dbReference type="PRINTS" id="PR00069">
    <property type="entry name" value="ALDKETRDTASE"/>
</dbReference>